<dbReference type="Proteomes" id="UP000246278">
    <property type="component" value="Unassembled WGS sequence"/>
</dbReference>
<gene>
    <name evidence="2" type="ORF">CR164_07250</name>
</gene>
<keyword evidence="3" id="KW-1185">Reference proteome</keyword>
<dbReference type="RefSeq" id="WP_110023257.1">
    <property type="nucleotide sequence ID" value="NZ_PDNZ01000004.1"/>
</dbReference>
<reference evidence="3" key="1">
    <citation type="submission" date="2017-10" db="EMBL/GenBank/DDBJ databases">
        <authorList>
            <person name="Gaisin V.A."/>
            <person name="Rysina M.S."/>
            <person name="Grouzdev D.S."/>
        </authorList>
    </citation>
    <scope>NUCLEOTIDE SEQUENCE [LARGE SCALE GENOMIC DNA]</scope>
    <source>
        <strain evidence="3">V1</strain>
    </source>
</reference>
<sequence length="190" mass="21345">MFTILLKTSLFVLLLSIGYQMLPATSLAERQTMDYRAQIIQYVEQDKVYLLENLRSKVTNKAEQTIIDALLTEDGPQAARLFRKQLQDYPDPALDSLSKARLAAYQSALSSTSGTRTTALQTSFILQFGSFGSLENARELANRIAPYTPVTIFQEKGLHKVRTQKTFGTRKDAETGAKKLPFNSFIVRVN</sequence>
<evidence type="ECO:0000313" key="3">
    <source>
        <dbReference type="Proteomes" id="UP000246278"/>
    </source>
</evidence>
<dbReference type="AlphaFoldDB" id="A0A317T621"/>
<dbReference type="InterPro" id="IPR036680">
    <property type="entry name" value="SPOR-like_sf"/>
</dbReference>
<proteinExistence type="predicted"/>
<accession>A0A317T621</accession>
<organism evidence="2 3">
    <name type="scientific">Prosthecochloris marina</name>
    <dbReference type="NCBI Taxonomy" id="2017681"/>
    <lineage>
        <taxon>Bacteria</taxon>
        <taxon>Pseudomonadati</taxon>
        <taxon>Chlorobiota</taxon>
        <taxon>Chlorobiia</taxon>
        <taxon>Chlorobiales</taxon>
        <taxon>Chlorobiaceae</taxon>
        <taxon>Prosthecochloris</taxon>
    </lineage>
</organism>
<dbReference type="Gene3D" id="3.30.70.1070">
    <property type="entry name" value="Sporulation related repeat"/>
    <property type="match status" value="1"/>
</dbReference>
<dbReference type="OrthoDB" id="597560at2"/>
<dbReference type="Pfam" id="PF05036">
    <property type="entry name" value="SPOR"/>
    <property type="match status" value="1"/>
</dbReference>
<protein>
    <recommendedName>
        <fullName evidence="1">SPOR domain-containing protein</fullName>
    </recommendedName>
</protein>
<dbReference type="SUPFAM" id="SSF110997">
    <property type="entry name" value="Sporulation related repeat"/>
    <property type="match status" value="1"/>
</dbReference>
<dbReference type="InterPro" id="IPR007730">
    <property type="entry name" value="SPOR-like_dom"/>
</dbReference>
<evidence type="ECO:0000259" key="1">
    <source>
        <dbReference type="Pfam" id="PF05036"/>
    </source>
</evidence>
<feature type="domain" description="SPOR" evidence="1">
    <location>
        <begin position="122"/>
        <end position="187"/>
    </location>
</feature>
<comment type="caution">
    <text evidence="2">The sequence shown here is derived from an EMBL/GenBank/DDBJ whole genome shotgun (WGS) entry which is preliminary data.</text>
</comment>
<dbReference type="GO" id="GO:0042834">
    <property type="term" value="F:peptidoglycan binding"/>
    <property type="evidence" value="ECO:0007669"/>
    <property type="project" value="InterPro"/>
</dbReference>
<evidence type="ECO:0000313" key="2">
    <source>
        <dbReference type="EMBL" id="PWW82124.1"/>
    </source>
</evidence>
<name>A0A317T621_9CHLB</name>
<dbReference type="EMBL" id="PDNZ01000004">
    <property type="protein sequence ID" value="PWW82124.1"/>
    <property type="molecule type" value="Genomic_DNA"/>
</dbReference>